<feature type="compositionally biased region" description="Basic and acidic residues" evidence="1">
    <location>
        <begin position="130"/>
        <end position="139"/>
    </location>
</feature>
<feature type="compositionally biased region" description="Basic and acidic residues" evidence="1">
    <location>
        <begin position="1254"/>
        <end position="1268"/>
    </location>
</feature>
<feature type="compositionally biased region" description="Polar residues" evidence="1">
    <location>
        <begin position="260"/>
        <end position="272"/>
    </location>
</feature>
<dbReference type="RefSeq" id="XP_022337170.1">
    <property type="nucleotide sequence ID" value="XM_022481462.1"/>
</dbReference>
<feature type="region of interest" description="Disordered" evidence="1">
    <location>
        <begin position="1614"/>
        <end position="1635"/>
    </location>
</feature>
<dbReference type="KEGG" id="cvn:111133256"/>
<feature type="compositionally biased region" description="Basic and acidic residues" evidence="1">
    <location>
        <begin position="603"/>
        <end position="624"/>
    </location>
</feature>
<dbReference type="Proteomes" id="UP000694844">
    <property type="component" value="Chromosome 5"/>
</dbReference>
<feature type="region of interest" description="Disordered" evidence="1">
    <location>
        <begin position="964"/>
        <end position="992"/>
    </location>
</feature>
<feature type="region of interest" description="Disordered" evidence="1">
    <location>
        <begin position="1"/>
        <end position="20"/>
    </location>
</feature>
<evidence type="ECO:0000313" key="4">
    <source>
        <dbReference type="RefSeq" id="XP_022337170.1"/>
    </source>
</evidence>
<feature type="compositionally biased region" description="Basic and acidic residues" evidence="1">
    <location>
        <begin position="442"/>
        <end position="451"/>
    </location>
</feature>
<feature type="compositionally biased region" description="Polar residues" evidence="1">
    <location>
        <begin position="37"/>
        <end position="53"/>
    </location>
</feature>
<feature type="compositionally biased region" description="Polar residues" evidence="1">
    <location>
        <begin position="1269"/>
        <end position="1282"/>
    </location>
</feature>
<evidence type="ECO:0000313" key="2">
    <source>
        <dbReference type="Proteomes" id="UP000694844"/>
    </source>
</evidence>
<keyword evidence="2" id="KW-1185">Reference proteome</keyword>
<feature type="compositionally biased region" description="Low complexity" evidence="1">
    <location>
        <begin position="1467"/>
        <end position="1481"/>
    </location>
</feature>
<feature type="compositionally biased region" description="Basic and acidic residues" evidence="1">
    <location>
        <begin position="250"/>
        <end position="259"/>
    </location>
</feature>
<feature type="region of interest" description="Disordered" evidence="1">
    <location>
        <begin position="1439"/>
        <end position="1481"/>
    </location>
</feature>
<feature type="compositionally biased region" description="Polar residues" evidence="1">
    <location>
        <begin position="1440"/>
        <end position="1454"/>
    </location>
</feature>
<feature type="compositionally biased region" description="Polar residues" evidence="1">
    <location>
        <begin position="511"/>
        <end position="527"/>
    </location>
</feature>
<sequence length="1768" mass="199623">MEHTDRNRTPAGEGEKDPADLIGETLMNLLSLAQMLQRSPQKLLSPPESSQPQGVPPLVTKSFMPTQTLSNKESSQISTTINTESKCLPAGLICLNQKSKVCGHVHGAQKPEEEQQTEMERKEIKEIKENHAGLQEHKPLVSKKHPSATTESYGNPPRPVMPGVKNHDNSDTIHGAKPLKANTFKDRSKIHIKQPSSNRRKEDKSIVCDSTASSRSKKNPKPDKTGRKLDRRKGDLVKIGLEPHLTTKSNKGEGRHISDRNFQVTKSSIQQSRKLDHEAKRESASKKRRGNPQSSSNSDGNSTKMVCSKNKKHLPSTLLDSKPKDSVSNHSTKKRKESSKTVKSQCSSNTCSLETELSNSASNIGTSLKTSPRYPPGIEKTLQMIASKLTKREGLDTSLSSDEKETSSIADLICSPKSIGASNKTPQKKNYAKHQGQQKQFCSKESKEVPKSNRSSKRMRKSEMSSGKHSILHKRLSKENSPEPQRQFSFKDSNTSGSKEQSIIYEEKLSSENLTSQNDLQDKTNGIQPCEQHSENSEIKSMSIAKQGLDDDLPTLVRSRRHSDKQQSQFREETLSKEIENLSQKTRGIINEHDGFVDSSKKNISAKNKEGNTQLDKDNPKILSEDGLDDTENKVINSKLYCEEPRKEKQMVNCKFLNFPIKLQCTTDHSESSKISKSPKLQKESTDNMETEKVFKDCLYPADGQSTNTSATDEKDNTTNKTEALTTKNSKNLITGEEENLRKVQNWEMNQNEQCDLSKEKPNNCSNNRVNQENNSSHSELQVHQKQASVIELTNKVPMEPVTTDSVSTVTAQNLDKNPTNSSIAENTWENLMKPLDKSLNIEIPMALTEVKIEPVSPSECNTDLKDFPQCVDKTYKYPSSNEVTFGVLVKQLKQEPMDTENNENIKDSVQFENPIKQTQDENHIPCLCIKQELSETSENGKNLEITDATEQSFLKEKSLPTEGMLTNVSNTPSTKDPEIKSYYSTEEPNTESTGMNKIIEKCRTDENFNNEETLEKNILHQFVGQDMTCTKDTNEKSRVTKTKISPIRYISEPFMLPQMKNRNTCISSNGSQDIKKPADQPTKNPVSTEIIIPVIRKTKTLGSKRTVTLTDSFLPQISSRCSKGSIKTNEVKKIIKSFKEITVFDPLTETPKEVYKRLPGNSIKSKIIKATPDTIIEATDKNEKQRKHTWSSLHERFSHENQYTSSSRISSDDEYTSKYTSRSYDQHTQRYPGHSRMYQNDCDFGTSPSRSSALKDRESRRSREDWTHQSTSRSWESTKGRSGTPPYISREKARSPITQSTYKSWNSTKGSSGRPAYISEERSRSPIPQSTSKSWESSKSWTKTPPYITRERSRSPIPQSTSKSWKSIKGSSGTPPYISREKSRSPISRSSPSYLASRSPSFRSLHPRSRSTSCRSSSLYRQSMSLYSRSRSHLYRFSQSQYSPSRTMKSPNTKPELPFYSQNYESSSLPSKSRSPYSRPLYCKSQSPYERIGSNRMDTGQLPDKPGILISTSKHGGKTHRPDYFKKDVRHSCLSDKCPDVIKSTEDQDAMGSHTPQKLESFAGQNETAKSVQIVLTQDNTPHKVDLSVTENDELKPSEKHKHKPHQTLDTFNWVMKNPGSKDPEKRKETESLPNTMVNKLEVPLSALTEETVEDNLMENKVDLQTQRNPNMDKPKLLSTSKGKRKSKRGKRKGKSKTNIKIQTFTQRKAKNDEKTEQASTIDQKTEKEIPCIKKKFLVSQPKLLKIQSQMRTANFPDLSVKMLTST</sequence>
<evidence type="ECO:0000313" key="3">
    <source>
        <dbReference type="RefSeq" id="XP_022337169.1"/>
    </source>
</evidence>
<feature type="compositionally biased region" description="Polar residues" evidence="1">
    <location>
        <begin position="763"/>
        <end position="781"/>
    </location>
</feature>
<feature type="compositionally biased region" description="Low complexity" evidence="1">
    <location>
        <begin position="1331"/>
        <end position="1345"/>
    </location>
</feature>
<feature type="compositionally biased region" description="Basic residues" evidence="1">
    <location>
        <begin position="1683"/>
        <end position="1699"/>
    </location>
</feature>
<gene>
    <name evidence="3 4" type="primary">LOC111133256</name>
</gene>
<feature type="compositionally biased region" description="Polar residues" evidence="1">
    <location>
        <begin position="1297"/>
        <end position="1312"/>
    </location>
</feature>
<protein>
    <submittedName>
        <fullName evidence="3 4">Uncharacterized protein LOC111133256</fullName>
    </submittedName>
</protein>
<reference evidence="3 4" key="1">
    <citation type="submission" date="2025-04" db="UniProtKB">
        <authorList>
            <consortium name="RefSeq"/>
        </authorList>
    </citation>
    <scope>IDENTIFICATION</scope>
    <source>
        <tissue evidence="3 4">Whole sample</tissue>
    </source>
</reference>
<feature type="region of interest" description="Disordered" evidence="1">
    <location>
        <begin position="1663"/>
        <end position="1727"/>
    </location>
</feature>
<feature type="compositionally biased region" description="Polar residues" evidence="1">
    <location>
        <begin position="965"/>
        <end position="975"/>
    </location>
</feature>
<dbReference type="OrthoDB" id="10690401at2759"/>
<feature type="compositionally biased region" description="Low complexity" evidence="1">
    <location>
        <begin position="1361"/>
        <end position="1375"/>
    </location>
</feature>
<evidence type="ECO:0000256" key="1">
    <source>
        <dbReference type="SAM" id="MobiDB-lite"/>
    </source>
</evidence>
<feature type="region of interest" description="Disordered" evidence="1">
    <location>
        <begin position="754"/>
        <end position="781"/>
    </location>
</feature>
<feature type="region of interest" description="Disordered" evidence="1">
    <location>
        <begin position="1179"/>
        <end position="1421"/>
    </location>
</feature>
<feature type="compositionally biased region" description="Basic and acidic residues" evidence="1">
    <location>
        <begin position="273"/>
        <end position="285"/>
    </location>
</feature>
<feature type="compositionally biased region" description="Low complexity" evidence="1">
    <location>
        <begin position="1386"/>
        <end position="1402"/>
    </location>
</feature>
<organism evidence="2 3">
    <name type="scientific">Crassostrea virginica</name>
    <name type="common">Eastern oyster</name>
    <dbReference type="NCBI Taxonomy" id="6565"/>
    <lineage>
        <taxon>Eukaryota</taxon>
        <taxon>Metazoa</taxon>
        <taxon>Spiralia</taxon>
        <taxon>Lophotrochozoa</taxon>
        <taxon>Mollusca</taxon>
        <taxon>Bivalvia</taxon>
        <taxon>Autobranchia</taxon>
        <taxon>Pteriomorphia</taxon>
        <taxon>Ostreida</taxon>
        <taxon>Ostreoidea</taxon>
        <taxon>Ostreidae</taxon>
        <taxon>Crassostrea</taxon>
    </lineage>
</organism>
<feature type="region of interest" description="Disordered" evidence="1">
    <location>
        <begin position="416"/>
        <end position="539"/>
    </location>
</feature>
<accession>A0A8B8EBX7</accession>
<feature type="compositionally biased region" description="Basic and acidic residues" evidence="1">
    <location>
        <begin position="1"/>
        <end position="19"/>
    </location>
</feature>
<dbReference type="GeneID" id="111133256"/>
<proteinExistence type="predicted"/>
<feature type="region of interest" description="Disordered" evidence="1">
    <location>
        <begin position="668"/>
        <end position="688"/>
    </location>
</feature>
<feature type="region of interest" description="Disordered" evidence="1">
    <location>
        <begin position="37"/>
        <end position="61"/>
    </location>
</feature>
<feature type="compositionally biased region" description="Polar residues" evidence="1">
    <location>
        <begin position="291"/>
        <end position="305"/>
    </location>
</feature>
<feature type="compositionally biased region" description="Basic and acidic residues" evidence="1">
    <location>
        <begin position="1621"/>
        <end position="1632"/>
    </location>
</feature>
<feature type="region of interest" description="Disordered" evidence="1">
    <location>
        <begin position="603"/>
        <end position="626"/>
    </location>
</feature>
<name>A0A8B8EBX7_CRAVI</name>
<feature type="compositionally biased region" description="Basic and acidic residues" evidence="1">
    <location>
        <begin position="220"/>
        <end position="236"/>
    </location>
</feature>
<feature type="compositionally biased region" description="Polar residues" evidence="1">
    <location>
        <begin position="482"/>
        <end position="501"/>
    </location>
</feature>
<feature type="compositionally biased region" description="Polar residues" evidence="1">
    <location>
        <begin position="983"/>
        <end position="992"/>
    </location>
</feature>
<dbReference type="RefSeq" id="XP_022337169.1">
    <property type="nucleotide sequence ID" value="XM_022481461.1"/>
</dbReference>
<feature type="compositionally biased region" description="Polar residues" evidence="1">
    <location>
        <begin position="1201"/>
        <end position="1210"/>
    </location>
</feature>
<feature type="region of interest" description="Disordered" evidence="1">
    <location>
        <begin position="700"/>
        <end position="725"/>
    </location>
</feature>
<feature type="region of interest" description="Disordered" evidence="1">
    <location>
        <begin position="130"/>
        <end position="345"/>
    </location>
</feature>
<feature type="compositionally biased region" description="Low complexity" evidence="1">
    <location>
        <begin position="1411"/>
        <end position="1421"/>
    </location>
</feature>